<proteinExistence type="predicted"/>
<accession>A0A450SRL8</accession>
<name>A0A450SRL8_9GAMM</name>
<organism evidence="1">
    <name type="scientific">Candidatus Kentrum sp. DK</name>
    <dbReference type="NCBI Taxonomy" id="2126562"/>
    <lineage>
        <taxon>Bacteria</taxon>
        <taxon>Pseudomonadati</taxon>
        <taxon>Pseudomonadota</taxon>
        <taxon>Gammaproteobacteria</taxon>
        <taxon>Candidatus Kentrum</taxon>
    </lineage>
</organism>
<dbReference type="AlphaFoldDB" id="A0A450SRL8"/>
<dbReference type="EMBL" id="CAADEX010000059">
    <property type="protein sequence ID" value="VFJ56518.1"/>
    <property type="molecule type" value="Genomic_DNA"/>
</dbReference>
<evidence type="ECO:0000313" key="1">
    <source>
        <dbReference type="EMBL" id="VFJ56518.1"/>
    </source>
</evidence>
<evidence type="ECO:0008006" key="2">
    <source>
        <dbReference type="Google" id="ProtNLM"/>
    </source>
</evidence>
<gene>
    <name evidence="1" type="ORF">BECKDK2373B_GA0170837_10599</name>
</gene>
<protein>
    <recommendedName>
        <fullName evidence="2">XamI restriction endonuclease</fullName>
    </recommendedName>
</protein>
<reference evidence="1" key="1">
    <citation type="submission" date="2019-02" db="EMBL/GenBank/DDBJ databases">
        <authorList>
            <person name="Gruber-Vodicka R. H."/>
            <person name="Seah K. B. B."/>
        </authorList>
    </citation>
    <scope>NUCLEOTIDE SEQUENCE</scope>
    <source>
        <strain evidence="1">BECK_DK47</strain>
    </source>
</reference>
<sequence>MPFPFEVSFEEVERNIDHYVDAVFSGLQSEFLGLPKGPDFIEYPVFERGYEALKKATGNFRELSPEPILEAVYQLPITLTVLRAMLGFTPPEWAYIASERTGLEISQNAARALDRKIRAAPATPIKQGSTVTDKRIRALVETACQLLTKGAPKTPENIIHRLDKADTREGAANLRHLADFGVPYAMLLYERYLGRPFAAHRDAVSDIVGDVLESAIEKILHENGISYRKMGRAQKIPGFDQAPDFVIPDEFNPRVVIEAKVTEDDGTARDKVTRVQHLATLAMEGQPPGEPRFQVVAVIAGRGFKVRREDMKKLLIATRGKVFTLQNLERLVESTGVGEFGAM</sequence>